<keyword evidence="1" id="KW-0560">Oxidoreductase</keyword>
<comment type="caution">
    <text evidence="2">The sequence shown here is derived from an EMBL/GenBank/DDBJ whole genome shotgun (WGS) entry which is preliminary data.</text>
</comment>
<protein>
    <submittedName>
        <fullName evidence="2">Uncharacterized protein</fullName>
    </submittedName>
</protein>
<dbReference type="Gene3D" id="3.40.50.720">
    <property type="entry name" value="NAD(P)-binding Rossmann-like Domain"/>
    <property type="match status" value="1"/>
</dbReference>
<dbReference type="PANTHER" id="PTHR47534">
    <property type="entry name" value="YALI0E05731P"/>
    <property type="match status" value="1"/>
</dbReference>
<evidence type="ECO:0000313" key="2">
    <source>
        <dbReference type="EMBL" id="KAF5574489.1"/>
    </source>
</evidence>
<proteinExistence type="predicted"/>
<dbReference type="SUPFAM" id="SSF51735">
    <property type="entry name" value="NAD(P)-binding Rossmann-fold domains"/>
    <property type="match status" value="1"/>
</dbReference>
<name>A0A8H5KJS3_9HYPO</name>
<accession>A0A8H5KJS3</accession>
<organism evidence="2 3">
    <name type="scientific">Fusarium pseudoanthophilum</name>
    <dbReference type="NCBI Taxonomy" id="48495"/>
    <lineage>
        <taxon>Eukaryota</taxon>
        <taxon>Fungi</taxon>
        <taxon>Dikarya</taxon>
        <taxon>Ascomycota</taxon>
        <taxon>Pezizomycotina</taxon>
        <taxon>Sordariomycetes</taxon>
        <taxon>Hypocreomycetidae</taxon>
        <taxon>Hypocreales</taxon>
        <taxon>Nectriaceae</taxon>
        <taxon>Fusarium</taxon>
        <taxon>Fusarium fujikuroi species complex</taxon>
    </lineage>
</organism>
<dbReference type="AlphaFoldDB" id="A0A8H5KJS3"/>
<dbReference type="Proteomes" id="UP000544095">
    <property type="component" value="Unassembled WGS sequence"/>
</dbReference>
<keyword evidence="3" id="KW-1185">Reference proteome</keyword>
<dbReference type="InterPro" id="IPR036291">
    <property type="entry name" value="NAD(P)-bd_dom_sf"/>
</dbReference>
<dbReference type="EMBL" id="JAAOAR010000733">
    <property type="protein sequence ID" value="KAF5574489.1"/>
    <property type="molecule type" value="Genomic_DNA"/>
</dbReference>
<evidence type="ECO:0000313" key="3">
    <source>
        <dbReference type="Proteomes" id="UP000544095"/>
    </source>
</evidence>
<evidence type="ECO:0000256" key="1">
    <source>
        <dbReference type="ARBA" id="ARBA00023002"/>
    </source>
</evidence>
<dbReference type="GO" id="GO:0016491">
    <property type="term" value="F:oxidoreductase activity"/>
    <property type="evidence" value="ECO:0007669"/>
    <property type="project" value="UniProtKB-KW"/>
</dbReference>
<sequence length="339" mass="37160">MVSLSQIQQTNASAASKLPAGLVAVFAGATAGIGETALKAFAKHTTRPKIYYIGRSQEAGDRLENELRELNSEGEYVFIKKDMSLLKNVDEVCRDIKSKETVLNVLFLSQGTLRIGVDTDEGLPLVTGLGLYSRNRLAVNLLPLLKKAPSLRRVISVMAGTHEGKLFSDDIAARNIPFTSIHNSRGHLCSALTLSLEALARQAPEVSFIHNFPGSVDTNLIRSGDGFMMHVMKYLFRVSMTVRRQWLPKEECGERHAWLCLAGRYPDKEGSENGIKEAEVAVGTDGNKGSGVYSVDWDGESASGEVVKLLDGFKEEGLVEKVWKDQEKEFVRITGTTSV</sequence>
<dbReference type="InterPro" id="IPR052228">
    <property type="entry name" value="Sec_Metab_Biosynth_Oxidored"/>
</dbReference>
<gene>
    <name evidence="2" type="ORF">FPANT_11749</name>
</gene>
<dbReference type="PANTHER" id="PTHR47534:SF3">
    <property type="entry name" value="ALCOHOL DEHYDROGENASE-LIKE C-TERMINAL DOMAIN-CONTAINING PROTEIN"/>
    <property type="match status" value="1"/>
</dbReference>
<reference evidence="2 3" key="1">
    <citation type="submission" date="2020-05" db="EMBL/GenBank/DDBJ databases">
        <title>Identification and distribution of gene clusters putatively required for synthesis of sphingolipid metabolism inhibitors in phylogenetically diverse species of the filamentous fungus Fusarium.</title>
        <authorList>
            <person name="Kim H.-S."/>
            <person name="Busman M."/>
            <person name="Brown D.W."/>
            <person name="Divon H."/>
            <person name="Uhlig S."/>
            <person name="Proctor R.H."/>
        </authorList>
    </citation>
    <scope>NUCLEOTIDE SEQUENCE [LARGE SCALE GENOMIC DNA]</scope>
    <source>
        <strain evidence="2 3">NRRL 25211</strain>
    </source>
</reference>